<dbReference type="PANTHER" id="PTHR35399">
    <property type="entry name" value="SLR8030 PROTEIN"/>
    <property type="match status" value="1"/>
</dbReference>
<dbReference type="PRINTS" id="PR00313">
    <property type="entry name" value="CABNDNGRPT"/>
</dbReference>
<gene>
    <name evidence="1" type="ORF">H6F99_19650</name>
</gene>
<organism evidence="1 2">
    <name type="scientific">Aphanizomenon flos-aquae FACHB-1040</name>
    <dbReference type="NCBI Taxonomy" id="2692887"/>
    <lineage>
        <taxon>Bacteria</taxon>
        <taxon>Bacillati</taxon>
        <taxon>Cyanobacteriota</taxon>
        <taxon>Cyanophyceae</taxon>
        <taxon>Nostocales</taxon>
        <taxon>Aphanizomenonaceae</taxon>
        <taxon>Aphanizomenon</taxon>
    </lineage>
</organism>
<dbReference type="Gene3D" id="2.160.20.160">
    <property type="match status" value="1"/>
</dbReference>
<proteinExistence type="predicted"/>
<dbReference type="SUPFAM" id="SSF63825">
    <property type="entry name" value="YWTD domain"/>
    <property type="match status" value="1"/>
</dbReference>
<accession>A0ABR8BZS6</accession>
<dbReference type="InterPro" id="IPR011042">
    <property type="entry name" value="6-blade_b-propeller_TolB-like"/>
</dbReference>
<evidence type="ECO:0000313" key="1">
    <source>
        <dbReference type="EMBL" id="MBD2280403.1"/>
    </source>
</evidence>
<dbReference type="RefSeq" id="WP_190383970.1">
    <property type="nucleotide sequence ID" value="NZ_JACJQT010000060.1"/>
</dbReference>
<dbReference type="Gene3D" id="2.120.10.30">
    <property type="entry name" value="TolB, C-terminal domain"/>
    <property type="match status" value="1"/>
</dbReference>
<sequence>MGNTPFDTTQPSQVKGLKGYTVDPIFTVGDKIGNYVAPGILDGIGAYSLNDTTVRILVVNEVAATDGYKYTLKNGTQLPGARVNYFDVDKRTLQIVDAGLAHDTIINRKGEVVDAAADLEFGGIQRFCSAALFEANQFGAGIGLADRIFFSGEETSNGTQFALDTQTNTLYAVPAFGRASWENVTELNTGRTDKVAFLIGDDSSNAPLYLYVGDKKAGGFLERNGLAQGKLFVWVADDPANATDAIEANPSQFKGSGNSTNGQFVEISYYDPTKANTTGYDAQGFATQTKQNELATAVNAFRFSRPEDIATNPFDGTQAVLASTGITAGPDVWGTTYKIDVDFSQLLSTTATVPTAEDTAPFLLPTGFTQTEIVDRNKANLDPQFAATFGNWDMVALDPTNRYIYIPMEVSQGAGLARYDTQTGDFVSALTGQVALPYTTDPAVWNKNNDDFGPFDPAVYTPYGTVITAEERTNGRLFEWLNPLMAAGDTANVVWRSNIPAVSHEGLKFDASGTLYFIDESNTGSIYKFVPKTAGDLSVGQSFVLKVTAFTGIASENWDSATNTGKTRTGAATWVAITDANGVKTTTANPFDFSSTTTGGRAAADEVGGTPYGRPEDLEIIGDTLYVATTSENAVYGINLKTNEVKLFASRSTIDGGTALAAGTNLNNPDNLASDAAGNLYIIEDNGPGDIWKASDSNKDGVAESITRWASLGVPGSEPTGLISTNNPNEFIVAIQHPTSGNDALWKITTAPEITAKIDILYDGNDAGKQDFGMRSPDNLDWADNGKIYLQEDRALGADIWGATSKQEASIYVLDPAAANPADSLTKIAQVDRSAVPSGQTDSSPTDIGNWETSGILDVSSLFGNAPGTQFVFDVQAHSIRSGTIITATNIDGNGDGTKTRQENLVEGGQLSFLIAPNANLIQDTQFFAGTPNADTIVAKQTPGFGGIKDVVFSGAGNDEVDSAATGALASNNIIDSGSGNDTVFLANGDRAFGSDGNDTFFGDEASKFRASGGAGNDTFFLGNGSNGRALGGDGNDTFEIGLGGGHTLSGGAGADQFWIVFGELTKATNTVLDFQIGTDVIGISGAAKLGITTANLTLTQVGADTAVIFGGQTLATLTGIQASALSVANPNQFVLV</sequence>
<dbReference type="SUPFAM" id="SSF51120">
    <property type="entry name" value="beta-Roll"/>
    <property type="match status" value="1"/>
</dbReference>
<dbReference type="EMBL" id="JACJQT010000060">
    <property type="protein sequence ID" value="MBD2280403.1"/>
    <property type="molecule type" value="Genomic_DNA"/>
</dbReference>
<evidence type="ECO:0000313" key="2">
    <source>
        <dbReference type="Proteomes" id="UP000606721"/>
    </source>
</evidence>
<reference evidence="1 2" key="1">
    <citation type="journal article" date="2020" name="ISME J.">
        <title>Comparative genomics reveals insights into cyanobacterial evolution and habitat adaptation.</title>
        <authorList>
            <person name="Chen M.Y."/>
            <person name="Teng W.K."/>
            <person name="Zhao L."/>
            <person name="Hu C.X."/>
            <person name="Zhou Y.K."/>
            <person name="Han B.P."/>
            <person name="Song L.R."/>
            <person name="Shu W.S."/>
        </authorList>
    </citation>
    <scope>NUCLEOTIDE SEQUENCE [LARGE SCALE GENOMIC DNA]</scope>
    <source>
        <strain evidence="1 2">FACHB-1040</strain>
    </source>
</reference>
<dbReference type="Proteomes" id="UP000606721">
    <property type="component" value="Unassembled WGS sequence"/>
</dbReference>
<protein>
    <submittedName>
        <fullName evidence="1">DUF839 domain-containing protein</fullName>
    </submittedName>
</protein>
<name>A0ABR8BZS6_APHFL</name>
<dbReference type="Pfam" id="PF05787">
    <property type="entry name" value="PhoX"/>
    <property type="match status" value="1"/>
</dbReference>
<keyword evidence="2" id="KW-1185">Reference proteome</keyword>
<dbReference type="InterPro" id="IPR011049">
    <property type="entry name" value="Serralysin-like_metalloprot_C"/>
</dbReference>
<comment type="caution">
    <text evidence="1">The sequence shown here is derived from an EMBL/GenBank/DDBJ whole genome shotgun (WGS) entry which is preliminary data.</text>
</comment>
<dbReference type="InterPro" id="IPR008557">
    <property type="entry name" value="PhoX"/>
</dbReference>
<dbReference type="PANTHER" id="PTHR35399:SF2">
    <property type="entry name" value="DUF839 DOMAIN-CONTAINING PROTEIN"/>
    <property type="match status" value="1"/>
</dbReference>